<accession>A0A085MEX5</accession>
<keyword evidence="2" id="KW-1185">Reference proteome</keyword>
<evidence type="ECO:0000313" key="2">
    <source>
        <dbReference type="Proteomes" id="UP000030764"/>
    </source>
</evidence>
<dbReference type="AlphaFoldDB" id="A0A085MEX5"/>
<proteinExistence type="predicted"/>
<dbReference type="EMBL" id="KL363197">
    <property type="protein sequence ID" value="KFD55771.1"/>
    <property type="molecule type" value="Genomic_DNA"/>
</dbReference>
<organism evidence="1 2">
    <name type="scientific">Trichuris suis</name>
    <name type="common">pig whipworm</name>
    <dbReference type="NCBI Taxonomy" id="68888"/>
    <lineage>
        <taxon>Eukaryota</taxon>
        <taxon>Metazoa</taxon>
        <taxon>Ecdysozoa</taxon>
        <taxon>Nematoda</taxon>
        <taxon>Enoplea</taxon>
        <taxon>Dorylaimia</taxon>
        <taxon>Trichinellida</taxon>
        <taxon>Trichuridae</taxon>
        <taxon>Trichuris</taxon>
    </lineage>
</organism>
<reference evidence="1 2" key="1">
    <citation type="journal article" date="2014" name="Nat. Genet.">
        <title>Genome and transcriptome of the porcine whipworm Trichuris suis.</title>
        <authorList>
            <person name="Jex A.R."/>
            <person name="Nejsum P."/>
            <person name="Schwarz E.M."/>
            <person name="Hu L."/>
            <person name="Young N.D."/>
            <person name="Hall R.S."/>
            <person name="Korhonen P.K."/>
            <person name="Liao S."/>
            <person name="Thamsborg S."/>
            <person name="Xia J."/>
            <person name="Xu P."/>
            <person name="Wang S."/>
            <person name="Scheerlinck J.P."/>
            <person name="Hofmann A."/>
            <person name="Sternberg P.W."/>
            <person name="Wang J."/>
            <person name="Gasser R.B."/>
        </authorList>
    </citation>
    <scope>NUCLEOTIDE SEQUENCE [LARGE SCALE GENOMIC DNA]</scope>
    <source>
        <strain evidence="1">DCEP-RM93M</strain>
    </source>
</reference>
<sequence>MLLALPKVKHWQIATRLAPNSDDAKATNCNCHLANLHCSPAKQFFEHSIKKCGWASTSNAFRNNRCSNCDVIWRSSNTPTDSTTSDLSKMRMEQLEDRLTASTAKNMNSNDQKHELAFTKQTPPLCMPEPIQSSLNVLLFPNLKQFEGKHVNIKVTATFPAAYRWKYRHTEASLTKHYPKASFHHFSLSEECLIKLPTVSLMLLFPTKGSIRFIECSKFNCAVSIQDELLIVFTISFKGSNDIWLSIVRGRRRTG</sequence>
<dbReference type="Proteomes" id="UP000030764">
    <property type="component" value="Unassembled WGS sequence"/>
</dbReference>
<protein>
    <submittedName>
        <fullName evidence="1">Uncharacterized protein</fullName>
    </submittedName>
</protein>
<evidence type="ECO:0000313" key="1">
    <source>
        <dbReference type="EMBL" id="KFD55771.1"/>
    </source>
</evidence>
<gene>
    <name evidence="1" type="ORF">M513_03210</name>
</gene>
<name>A0A085MEX5_9BILA</name>